<dbReference type="GO" id="GO:1904262">
    <property type="term" value="P:negative regulation of TORC1 signaling"/>
    <property type="evidence" value="ECO:0007669"/>
    <property type="project" value="TreeGrafter"/>
</dbReference>
<dbReference type="SUPFAM" id="SSF158548">
    <property type="entry name" value="FLJ32549 domain-like"/>
    <property type="match status" value="1"/>
</dbReference>
<dbReference type="PANTHER" id="PTHR31581:SF1">
    <property type="entry name" value="KICSTOR SUBUNIT 2"/>
    <property type="match status" value="1"/>
</dbReference>
<name>A0A1B6KRL5_9HEMI</name>
<dbReference type="GO" id="GO:0061462">
    <property type="term" value="P:protein localization to lysosome"/>
    <property type="evidence" value="ECO:0007669"/>
    <property type="project" value="TreeGrafter"/>
</dbReference>
<sequence length="419" mass="47548">MMEQLEDGLYQFFTQLSHLCFDKGQELIDKEKGSAPPGPYKTLLNQMPNLIAAERSYINLGFVTTKNKIFLRKDNSVRSLYEGLRVELTKLEESSGDDIVSSVASQTCRYINARLQLIDVYEKMYAMGMSNKPMKYEELLSLVEAVIDLHALALTHVALTALKTAISLECEILMLLLRAQMDLQNWKFLSTLLNLHGASTRIAAWEKILQNRDSWKLGFGASFLKVNPLPPLVQWLVKLKVSIVNKFTLYFHHTLIQQTTPIEFKTICSKHSIDGIQKLQNLQRRYDAMTVMLLFDPAGVSDCGPAYQSPSHIEAKPAEPYIIMVYCPIKLLEQLPTISKAISEKSADLAAMDRVVCCYSIKDQSSYFMTSLDPRVTLVFVFDSKKDEKETSLCKNIMELSVQLRTSNSVFSKLKLNNK</sequence>
<dbReference type="EMBL" id="GEBQ01025881">
    <property type="protein sequence ID" value="JAT14096.1"/>
    <property type="molecule type" value="Transcribed_RNA"/>
</dbReference>
<dbReference type="GO" id="GO:0034198">
    <property type="term" value="P:cellular response to amino acid starvation"/>
    <property type="evidence" value="ECO:0007669"/>
    <property type="project" value="TreeGrafter"/>
</dbReference>
<dbReference type="AlphaFoldDB" id="A0A1B6KRL5"/>
<dbReference type="Pfam" id="PF09404">
    <property type="entry name" value="C12orf66_like"/>
    <property type="match status" value="1"/>
</dbReference>
<dbReference type="GO" id="GO:0042149">
    <property type="term" value="P:cellular response to glucose starvation"/>
    <property type="evidence" value="ECO:0007669"/>
    <property type="project" value="TreeGrafter"/>
</dbReference>
<dbReference type="InterPro" id="IPR038060">
    <property type="entry name" value="C12orf66-like_central_sf"/>
</dbReference>
<dbReference type="PANTHER" id="PTHR31581">
    <property type="entry name" value="KICSTOR COMPLEX PROTEIN C12ORF66"/>
    <property type="match status" value="1"/>
</dbReference>
<reference evidence="1" key="1">
    <citation type="submission" date="2015-11" db="EMBL/GenBank/DDBJ databases">
        <title>De novo transcriptome assembly of four potential Pierce s Disease insect vectors from Arizona vineyards.</title>
        <authorList>
            <person name="Tassone E.E."/>
        </authorList>
    </citation>
    <scope>NUCLEOTIDE SEQUENCE</scope>
</reference>
<dbReference type="Gene3D" id="1.10.3450.30">
    <property type="match status" value="1"/>
</dbReference>
<protein>
    <submittedName>
        <fullName evidence="1">Uncharacterized protein</fullName>
    </submittedName>
</protein>
<accession>A0A1B6KRL5</accession>
<dbReference type="InterPro" id="IPR018544">
    <property type="entry name" value="KICS_2"/>
</dbReference>
<evidence type="ECO:0000313" key="1">
    <source>
        <dbReference type="EMBL" id="JAT14096.1"/>
    </source>
</evidence>
<organism evidence="1">
    <name type="scientific">Graphocephala atropunctata</name>
    <dbReference type="NCBI Taxonomy" id="36148"/>
    <lineage>
        <taxon>Eukaryota</taxon>
        <taxon>Metazoa</taxon>
        <taxon>Ecdysozoa</taxon>
        <taxon>Arthropoda</taxon>
        <taxon>Hexapoda</taxon>
        <taxon>Insecta</taxon>
        <taxon>Pterygota</taxon>
        <taxon>Neoptera</taxon>
        <taxon>Paraneoptera</taxon>
        <taxon>Hemiptera</taxon>
        <taxon>Auchenorrhyncha</taxon>
        <taxon>Membracoidea</taxon>
        <taxon>Cicadellidae</taxon>
        <taxon>Cicadellinae</taxon>
        <taxon>Cicadellini</taxon>
        <taxon>Graphocephala</taxon>
    </lineage>
</organism>
<gene>
    <name evidence="1" type="ORF">g.44022</name>
</gene>
<proteinExistence type="predicted"/>
<dbReference type="SUPFAM" id="SSF160651">
    <property type="entry name" value="FLJ32549 C-terminal domain-like"/>
    <property type="match status" value="1"/>
</dbReference>